<reference evidence="1 2" key="2">
    <citation type="journal article" date="2017" name="Nature">
        <title>The Apostasia genome and the evolution of orchids.</title>
        <authorList>
            <person name="Zhang G.Q."/>
            <person name="Liu K.W."/>
            <person name="Li Z."/>
            <person name="Lohaus R."/>
            <person name="Hsiao Y.Y."/>
            <person name="Niu S.C."/>
            <person name="Wang J.Y."/>
            <person name="Lin Y.C."/>
            <person name="Xu Q."/>
            <person name="Chen L.J."/>
            <person name="Yoshida K."/>
            <person name="Fujiwara S."/>
            <person name="Wang Z.W."/>
            <person name="Zhang Y.Q."/>
            <person name="Mitsuda N."/>
            <person name="Wang M."/>
            <person name="Liu G.H."/>
            <person name="Pecoraro L."/>
            <person name="Huang H.X."/>
            <person name="Xiao X.J."/>
            <person name="Lin M."/>
            <person name="Wu X.Y."/>
            <person name="Wu W.L."/>
            <person name="Chen Y.Y."/>
            <person name="Chang S.B."/>
            <person name="Sakamoto S."/>
            <person name="Ohme-Takagi M."/>
            <person name="Yagi M."/>
            <person name="Zeng S.J."/>
            <person name="Shen C.Y."/>
            <person name="Yeh C.M."/>
            <person name="Luo Y.B."/>
            <person name="Tsai W.C."/>
            <person name="Van de Peer Y."/>
            <person name="Liu Z.J."/>
        </authorList>
    </citation>
    <scope>NUCLEOTIDE SEQUENCE [LARGE SCALE GENOMIC DNA]</scope>
    <source>
        <tissue evidence="1">The whole plant</tissue>
    </source>
</reference>
<dbReference type="EMBL" id="KZ502537">
    <property type="protein sequence ID" value="PKU76892.1"/>
    <property type="molecule type" value="Genomic_DNA"/>
</dbReference>
<gene>
    <name evidence="1" type="ORF">MA16_Dca001498</name>
</gene>
<proteinExistence type="predicted"/>
<dbReference type="AlphaFoldDB" id="A0A2I0WMK0"/>
<reference evidence="1 2" key="1">
    <citation type="journal article" date="2016" name="Sci. Rep.">
        <title>The Dendrobium catenatum Lindl. genome sequence provides insights into polysaccharide synthase, floral development and adaptive evolution.</title>
        <authorList>
            <person name="Zhang G.Q."/>
            <person name="Xu Q."/>
            <person name="Bian C."/>
            <person name="Tsai W.C."/>
            <person name="Yeh C.M."/>
            <person name="Liu K.W."/>
            <person name="Yoshida K."/>
            <person name="Zhang L.S."/>
            <person name="Chang S.B."/>
            <person name="Chen F."/>
            <person name="Shi Y."/>
            <person name="Su Y.Y."/>
            <person name="Zhang Y.Q."/>
            <person name="Chen L.J."/>
            <person name="Yin Y."/>
            <person name="Lin M."/>
            <person name="Huang H."/>
            <person name="Deng H."/>
            <person name="Wang Z.W."/>
            <person name="Zhu S.L."/>
            <person name="Zhao X."/>
            <person name="Deng C."/>
            <person name="Niu S.C."/>
            <person name="Huang J."/>
            <person name="Wang M."/>
            <person name="Liu G.H."/>
            <person name="Yang H.J."/>
            <person name="Xiao X.J."/>
            <person name="Hsiao Y.Y."/>
            <person name="Wu W.L."/>
            <person name="Chen Y.Y."/>
            <person name="Mitsuda N."/>
            <person name="Ohme-Takagi M."/>
            <person name="Luo Y.B."/>
            <person name="Van de Peer Y."/>
            <person name="Liu Z.J."/>
        </authorList>
    </citation>
    <scope>NUCLEOTIDE SEQUENCE [LARGE SCALE GENOMIC DNA]</scope>
    <source>
        <tissue evidence="1">The whole plant</tissue>
    </source>
</reference>
<dbReference type="PANTHER" id="PTHR46658:SF1">
    <property type="entry name" value="CYS OR MET METABOLISM PYRIDOXAL-PHOSPHATE-DEPENDENT ENZYME"/>
    <property type="match status" value="1"/>
</dbReference>
<organism evidence="1 2">
    <name type="scientific">Dendrobium catenatum</name>
    <dbReference type="NCBI Taxonomy" id="906689"/>
    <lineage>
        <taxon>Eukaryota</taxon>
        <taxon>Viridiplantae</taxon>
        <taxon>Streptophyta</taxon>
        <taxon>Embryophyta</taxon>
        <taxon>Tracheophyta</taxon>
        <taxon>Spermatophyta</taxon>
        <taxon>Magnoliopsida</taxon>
        <taxon>Liliopsida</taxon>
        <taxon>Asparagales</taxon>
        <taxon>Orchidaceae</taxon>
        <taxon>Epidendroideae</taxon>
        <taxon>Malaxideae</taxon>
        <taxon>Dendrobiinae</taxon>
        <taxon>Dendrobium</taxon>
    </lineage>
</organism>
<sequence length="106" mass="11516">MALSCSVATRYPSVYPLRRSSCAAVLSAGCHPTTGYSAQLFVPEVVKAVDSLYSDFREVDNLVAHNATRVLKAFQNARVGSHASIVLLELLPYDLCLRLCVKAEIS</sequence>
<evidence type="ECO:0000313" key="1">
    <source>
        <dbReference type="EMBL" id="PKU76892.1"/>
    </source>
</evidence>
<name>A0A2I0WMK0_9ASPA</name>
<dbReference type="InterPro" id="IPR009651">
    <property type="entry name" value="Met_g_lyase_put"/>
</dbReference>
<dbReference type="PANTHER" id="PTHR46658">
    <property type="entry name" value="CYS OR MET METABOLISM PYRIDOXAL-PHOSPHATE-DEPENDENT ENZYME"/>
    <property type="match status" value="1"/>
</dbReference>
<protein>
    <submittedName>
        <fullName evidence="1">Uncharacterized protein</fullName>
    </submittedName>
</protein>
<dbReference type="Proteomes" id="UP000233837">
    <property type="component" value="Unassembled WGS sequence"/>
</dbReference>
<accession>A0A2I0WMK0</accession>
<keyword evidence="2" id="KW-1185">Reference proteome</keyword>
<evidence type="ECO:0000313" key="2">
    <source>
        <dbReference type="Proteomes" id="UP000233837"/>
    </source>
</evidence>